<dbReference type="AlphaFoldDB" id="A0A6N9TAK2"/>
<dbReference type="InterPro" id="IPR023213">
    <property type="entry name" value="CAT-like_dom_sf"/>
</dbReference>
<feature type="compositionally biased region" description="Acidic residues" evidence="10">
    <location>
        <begin position="81"/>
        <end position="96"/>
    </location>
</feature>
<dbReference type="Gene3D" id="4.10.320.10">
    <property type="entry name" value="E3-binding domain"/>
    <property type="match status" value="1"/>
</dbReference>
<evidence type="ECO:0000313" key="14">
    <source>
        <dbReference type="Proteomes" id="UP000471381"/>
    </source>
</evidence>
<feature type="compositionally biased region" description="Low complexity" evidence="10">
    <location>
        <begin position="213"/>
        <end position="230"/>
    </location>
</feature>
<dbReference type="FunFam" id="2.40.50.100:FF:000009">
    <property type="entry name" value="Acetyltransferase component of pyruvate dehydrogenase complex"/>
    <property type="match status" value="2"/>
</dbReference>
<evidence type="ECO:0000259" key="11">
    <source>
        <dbReference type="PROSITE" id="PS50968"/>
    </source>
</evidence>
<comment type="function">
    <text evidence="7">The pyruvate dehydrogenase complex catalyzes the overall conversion of pyruvate to acetyl-CoA and CO(2). It contains multiple copies of three enzymatic components: pyruvate dehydrogenase (E1), dihydrolipoamide acetyltransferase (E2) and lipoamide dehydrogenase (E3).</text>
</comment>
<dbReference type="InterPro" id="IPR011053">
    <property type="entry name" value="Single_hybrid_motif"/>
</dbReference>
<feature type="region of interest" description="Disordered" evidence="10">
    <location>
        <begin position="75"/>
        <end position="134"/>
    </location>
</feature>
<dbReference type="GO" id="GO:0045254">
    <property type="term" value="C:pyruvate dehydrogenase complex"/>
    <property type="evidence" value="ECO:0007669"/>
    <property type="project" value="UniProtKB-UniRule"/>
</dbReference>
<evidence type="ECO:0000256" key="9">
    <source>
        <dbReference type="RuleBase" id="RU361137"/>
    </source>
</evidence>
<comment type="subunit">
    <text evidence="2 9">Forms a 24-polypeptide structural core with octahedral symmetry.</text>
</comment>
<dbReference type="PANTHER" id="PTHR43178">
    <property type="entry name" value="DIHYDROLIPOAMIDE ACETYLTRANSFERASE COMPONENT OF PYRUVATE DEHYDROGENASE COMPLEX"/>
    <property type="match status" value="1"/>
</dbReference>
<organism evidence="13 14">
    <name type="scientific">Alteromonas genovensis</name>
    <dbReference type="NCBI Taxonomy" id="471225"/>
    <lineage>
        <taxon>Bacteria</taxon>
        <taxon>Pseudomonadati</taxon>
        <taxon>Pseudomonadota</taxon>
        <taxon>Gammaproteobacteria</taxon>
        <taxon>Alteromonadales</taxon>
        <taxon>Alteromonadaceae</taxon>
        <taxon>Alteromonas/Salinimonas group</taxon>
        <taxon>Alteromonas</taxon>
    </lineage>
</organism>
<dbReference type="GO" id="GO:0031405">
    <property type="term" value="F:lipoic acid binding"/>
    <property type="evidence" value="ECO:0007669"/>
    <property type="project" value="TreeGrafter"/>
</dbReference>
<feature type="compositionally biased region" description="Basic and acidic residues" evidence="10">
    <location>
        <begin position="336"/>
        <end position="365"/>
    </location>
</feature>
<dbReference type="InterPro" id="IPR000089">
    <property type="entry name" value="Biotin_lipoyl"/>
</dbReference>
<comment type="similarity">
    <text evidence="1 9">Belongs to the 2-oxoacid dehydrogenase family.</text>
</comment>
<dbReference type="SUPFAM" id="SSF52777">
    <property type="entry name" value="CoA-dependent acyltransferases"/>
    <property type="match status" value="1"/>
</dbReference>
<dbReference type="GO" id="GO:0005737">
    <property type="term" value="C:cytoplasm"/>
    <property type="evidence" value="ECO:0007669"/>
    <property type="project" value="TreeGrafter"/>
</dbReference>
<dbReference type="Gene3D" id="3.30.559.10">
    <property type="entry name" value="Chloramphenicol acetyltransferase-like domain"/>
    <property type="match status" value="1"/>
</dbReference>
<reference evidence="13 14" key="1">
    <citation type="submission" date="2020-01" db="EMBL/GenBank/DDBJ databases">
        <title>Genomes of bacteria type strains.</title>
        <authorList>
            <person name="Chen J."/>
            <person name="Zhu S."/>
            <person name="Yang J."/>
        </authorList>
    </citation>
    <scope>NUCLEOTIDE SEQUENCE [LARGE SCALE GENOMIC DNA]</scope>
    <source>
        <strain evidence="13 14">LMG 24078</strain>
    </source>
</reference>
<evidence type="ECO:0000256" key="3">
    <source>
        <dbReference type="ARBA" id="ARBA00022679"/>
    </source>
</evidence>
<comment type="cofactor">
    <cofactor evidence="9">
        <name>(R)-lipoate</name>
        <dbReference type="ChEBI" id="CHEBI:83088"/>
    </cofactor>
    <text evidence="9">Binds 3 lipoyl cofactors covalently.</text>
</comment>
<dbReference type="Pfam" id="PF02817">
    <property type="entry name" value="E3_binding"/>
    <property type="match status" value="1"/>
</dbReference>
<dbReference type="Gene3D" id="2.40.50.100">
    <property type="match status" value="3"/>
</dbReference>
<dbReference type="InterPro" id="IPR006256">
    <property type="entry name" value="AcTrfase_Pyrv_DH_cplx"/>
</dbReference>
<dbReference type="InterPro" id="IPR036625">
    <property type="entry name" value="E3-bd_dom_sf"/>
</dbReference>
<gene>
    <name evidence="13" type="primary">aceF</name>
    <name evidence="13" type="ORF">GTQ48_01200</name>
</gene>
<dbReference type="GO" id="GO:0004742">
    <property type="term" value="F:dihydrolipoyllysine-residue acetyltransferase activity"/>
    <property type="evidence" value="ECO:0007669"/>
    <property type="project" value="UniProtKB-UniRule"/>
</dbReference>
<name>A0A6N9TAK2_9ALTE</name>
<dbReference type="InterPro" id="IPR001078">
    <property type="entry name" value="2-oxoacid_DH_actylTfrase"/>
</dbReference>
<dbReference type="PROSITE" id="PS00189">
    <property type="entry name" value="LIPOYL"/>
    <property type="match status" value="3"/>
</dbReference>
<keyword evidence="14" id="KW-1185">Reference proteome</keyword>
<evidence type="ECO:0000256" key="7">
    <source>
        <dbReference type="ARBA" id="ARBA00025211"/>
    </source>
</evidence>
<evidence type="ECO:0000256" key="10">
    <source>
        <dbReference type="SAM" id="MobiDB-lite"/>
    </source>
</evidence>
<comment type="catalytic activity">
    <reaction evidence="8 9">
        <text>N(6)-[(R)-dihydrolipoyl]-L-lysyl-[protein] + acetyl-CoA = N(6)-[(R)-S(8)-acetyldihydrolipoyl]-L-lysyl-[protein] + CoA</text>
        <dbReference type="Rhea" id="RHEA:17017"/>
        <dbReference type="Rhea" id="RHEA-COMP:10475"/>
        <dbReference type="Rhea" id="RHEA-COMP:10478"/>
        <dbReference type="ChEBI" id="CHEBI:57287"/>
        <dbReference type="ChEBI" id="CHEBI:57288"/>
        <dbReference type="ChEBI" id="CHEBI:83100"/>
        <dbReference type="ChEBI" id="CHEBI:83111"/>
        <dbReference type="EC" id="2.3.1.12"/>
    </reaction>
</comment>
<dbReference type="PANTHER" id="PTHR43178:SF2">
    <property type="entry name" value="DIHYDROLIPOYLLYSINE-RESIDUE ACETYLTRANSFERASE COMPONENT OF PYRUVATE DEHYDROGENASE COMPLEX"/>
    <property type="match status" value="1"/>
</dbReference>
<dbReference type="GO" id="GO:0006086">
    <property type="term" value="P:pyruvate decarboxylation to acetyl-CoA"/>
    <property type="evidence" value="ECO:0007669"/>
    <property type="project" value="UniProtKB-UniRule"/>
</dbReference>
<feature type="domain" description="Peripheral subunit-binding (PSBD)" evidence="12">
    <location>
        <begin position="390"/>
        <end position="427"/>
    </location>
</feature>
<keyword evidence="13" id="KW-0670">Pyruvate</keyword>
<dbReference type="InterPro" id="IPR003016">
    <property type="entry name" value="2-oxoA_DH_lipoyl-BS"/>
</dbReference>
<evidence type="ECO:0000256" key="5">
    <source>
        <dbReference type="ARBA" id="ARBA00022823"/>
    </source>
</evidence>
<feature type="region of interest" description="Disordered" evidence="10">
    <location>
        <begin position="327"/>
        <end position="396"/>
    </location>
</feature>
<dbReference type="CDD" id="cd06849">
    <property type="entry name" value="lipoyl_domain"/>
    <property type="match status" value="3"/>
</dbReference>
<feature type="compositionally biased region" description="Low complexity" evidence="10">
    <location>
        <begin position="239"/>
        <end position="251"/>
    </location>
</feature>
<dbReference type="PROSITE" id="PS51826">
    <property type="entry name" value="PSBD"/>
    <property type="match status" value="1"/>
</dbReference>
<accession>A0A6N9TAK2</accession>
<proteinExistence type="inferred from homology"/>
<protein>
    <recommendedName>
        <fullName evidence="9">Acetyltransferase component of pyruvate dehydrogenase complex</fullName>
        <ecNumber evidence="9">2.3.1.12</ecNumber>
    </recommendedName>
</protein>
<dbReference type="Pfam" id="PF00198">
    <property type="entry name" value="2-oxoacid_dh"/>
    <property type="match status" value="1"/>
</dbReference>
<dbReference type="InterPro" id="IPR050743">
    <property type="entry name" value="2-oxoacid_DH_E2_comp"/>
</dbReference>
<keyword evidence="6 9" id="KW-0012">Acyltransferase</keyword>
<feature type="domain" description="Lipoyl-binding" evidence="11">
    <location>
        <begin position="4"/>
        <end position="77"/>
    </location>
</feature>
<dbReference type="SUPFAM" id="SSF47005">
    <property type="entry name" value="Peripheral subunit-binding domain of 2-oxo acid dehydrogenase complex"/>
    <property type="match status" value="1"/>
</dbReference>
<evidence type="ECO:0000256" key="2">
    <source>
        <dbReference type="ARBA" id="ARBA00011484"/>
    </source>
</evidence>
<evidence type="ECO:0000256" key="4">
    <source>
        <dbReference type="ARBA" id="ARBA00022737"/>
    </source>
</evidence>
<feature type="region of interest" description="Disordered" evidence="10">
    <location>
        <begin position="209"/>
        <end position="261"/>
    </location>
</feature>
<comment type="caution">
    <text evidence="13">The sequence shown here is derived from an EMBL/GenBank/DDBJ whole genome shotgun (WGS) entry which is preliminary data.</text>
</comment>
<evidence type="ECO:0000313" key="13">
    <source>
        <dbReference type="EMBL" id="NDW14151.1"/>
    </source>
</evidence>
<keyword evidence="3 9" id="KW-0808">Transferase</keyword>
<keyword evidence="4" id="KW-0677">Repeat</keyword>
<dbReference type="InterPro" id="IPR004167">
    <property type="entry name" value="PSBD"/>
</dbReference>
<dbReference type="NCBIfam" id="NF008814">
    <property type="entry name" value="PRK11854.1"/>
    <property type="match status" value="1"/>
</dbReference>
<dbReference type="NCBIfam" id="TIGR01348">
    <property type="entry name" value="PDHac_trf_long"/>
    <property type="match status" value="1"/>
</dbReference>
<dbReference type="SUPFAM" id="SSF51230">
    <property type="entry name" value="Single hybrid motif"/>
    <property type="match status" value="3"/>
</dbReference>
<keyword evidence="5 9" id="KW-0450">Lipoyl</keyword>
<evidence type="ECO:0000256" key="6">
    <source>
        <dbReference type="ARBA" id="ARBA00023315"/>
    </source>
</evidence>
<sequence>MSDIQKIVVPDVGGDEVEVIELCVSVGDTLEADEGIVTVESDKASMDIPAPFEGEIVSLSVAVGDKIKEGDVIGEIKTSADSEENSSEADDSEANDSEASSSADAESDSESSSNESPKEESESTSDSAKSSGGNVIEVAVPDIGEDGEVDVIDVLVAVGDTIEKEDGLITLETDKATMDVPSSHAGTVKEVLISNGDKVKEGTVVIKLEVGGSDSSESTESTESSSTDSSDSAEKEAKSSSAASSDSSSSEVIEVSVPDIGEDGEVDVIDVLVSVGDTIEKEDGLITLETDKATMDVPSTHSGTVKEVLISTGDKVKQGTLVVKLETSGGASASSAKEESKSEAPKQSDSSSKEAAGKKTEEKSKAPAQKPGPAKAHSSSDTESNDGKAHASPSVRRVAREFGVDLTLVKGSGRKNRILKEDVQEYVKAELAKPKTAAASGNAPVGDNVLQIVPVKPVDHSKFGEVEEQKLSRIQKISGPFLHRNWATIPHVTQFDEADITGVEAFRKEQNAYHAKIKSGLKITPLVFVMKAVAKALEKYEVFNSSLSEDGESLIIKKFINIGIAVETPGGLVVPVIKDVNRKGIEQLSQELIDTSKKAREGKLKSADMQGGTFTISSLGGIGGTAFTPIVNAPEVGILGVSKSEMKPKWNGSEFEPRLMVPLSLSYDHRVIDGAVGARFAAEVAANLTDLRRIIL</sequence>
<dbReference type="PROSITE" id="PS50968">
    <property type="entry name" value="BIOTINYL_LIPOYL"/>
    <property type="match status" value="3"/>
</dbReference>
<dbReference type="EMBL" id="JAAAWO010000001">
    <property type="protein sequence ID" value="NDW14151.1"/>
    <property type="molecule type" value="Genomic_DNA"/>
</dbReference>
<dbReference type="FunFam" id="3.30.559.10:FF:000004">
    <property type="entry name" value="Acetyltransferase component of pyruvate dehydrogenase complex"/>
    <property type="match status" value="1"/>
</dbReference>
<evidence type="ECO:0000256" key="1">
    <source>
        <dbReference type="ARBA" id="ARBA00007317"/>
    </source>
</evidence>
<feature type="domain" description="Lipoyl-binding" evidence="11">
    <location>
        <begin position="135"/>
        <end position="209"/>
    </location>
</feature>
<dbReference type="RefSeq" id="WP_163104641.1">
    <property type="nucleotide sequence ID" value="NZ_JAAAWO010000001.1"/>
</dbReference>
<feature type="compositionally biased region" description="Low complexity" evidence="10">
    <location>
        <begin position="366"/>
        <end position="376"/>
    </location>
</feature>
<dbReference type="EC" id="2.3.1.12" evidence="9"/>
<feature type="compositionally biased region" description="Low complexity" evidence="10">
    <location>
        <begin position="97"/>
        <end position="115"/>
    </location>
</feature>
<evidence type="ECO:0000256" key="8">
    <source>
        <dbReference type="ARBA" id="ARBA00048370"/>
    </source>
</evidence>
<dbReference type="Proteomes" id="UP000471381">
    <property type="component" value="Unassembled WGS sequence"/>
</dbReference>
<evidence type="ECO:0000259" key="12">
    <source>
        <dbReference type="PROSITE" id="PS51826"/>
    </source>
</evidence>
<dbReference type="Pfam" id="PF00364">
    <property type="entry name" value="Biotin_lipoyl"/>
    <property type="match status" value="3"/>
</dbReference>
<feature type="domain" description="Lipoyl-binding" evidence="11">
    <location>
        <begin position="252"/>
        <end position="326"/>
    </location>
</feature>